<feature type="coiled-coil region" evidence="10">
    <location>
        <begin position="77"/>
        <end position="118"/>
    </location>
</feature>
<dbReference type="PANTHER" id="PTHR15225:SF1">
    <property type="entry name" value="INTERFERON-INDUCED 35 KDA PROTEIN"/>
    <property type="match status" value="1"/>
</dbReference>
<dbReference type="InterPro" id="IPR012677">
    <property type="entry name" value="Nucleotide-bd_a/b_plait_sf"/>
</dbReference>
<dbReference type="Ensembl" id="ENSCCRT00015050558.1">
    <property type="protein sequence ID" value="ENSCCRP00015048921.1"/>
    <property type="gene ID" value="ENSCCRG00015020216.1"/>
</dbReference>
<sequence length="374" mass="42391">MSTEDFSLMDGESLVSLDQVLREINKYKKQHEALLADQKILRDGIDNNNNFAKQFKKRSEERKASIEDEKKKRTMIIQKEKEKCRAVQDENAKLQAEILKVKEELHNLDQRNTSLKKQTEISTAVPERRVVFRGSTKEGAHAVSFDVNPHIVYPMEGGTALITFEEEDVAQKILNLKDHLVQFGDCTIKVQAKPIQFLVPSYVEMETQVCPRRILVSNLPKEEPEERVLDKLDIHFSRTRNGGGEVEDTDMLHDSGTVVITFVDDNIAKGLSDKQDHEVDFGKKKYKVKVTPFLNGEISQMEICDSVCTCTVLLTGIPDIMDKDNLQDNLEIHFQKTANGGGEVEGIIYNPPGHTTLALFDEDSPKDTGHSYFL</sequence>
<dbReference type="GO" id="GO:0005737">
    <property type="term" value="C:cytoplasm"/>
    <property type="evidence" value="ECO:0007669"/>
    <property type="project" value="UniProtKB-SubCell"/>
</dbReference>
<evidence type="ECO:0000313" key="13">
    <source>
        <dbReference type="Proteomes" id="UP000694700"/>
    </source>
</evidence>
<dbReference type="PANTHER" id="PTHR15225">
    <property type="entry name" value="INTERFERON-INDUCED PROTEIN 35/NMI N-MYC/STAT INTERACTING PROTEIN"/>
    <property type="match status" value="1"/>
</dbReference>
<evidence type="ECO:0000256" key="7">
    <source>
        <dbReference type="ARBA" id="ARBA00022588"/>
    </source>
</evidence>
<dbReference type="FunFam" id="3.30.70.330:FF:000300">
    <property type="entry name" value="Interferon-induced protein 35"/>
    <property type="match status" value="1"/>
</dbReference>
<dbReference type="Gene3D" id="3.30.70.330">
    <property type="match status" value="1"/>
</dbReference>
<dbReference type="AlphaFoldDB" id="A0A8C1VA97"/>
<evidence type="ECO:0000256" key="3">
    <source>
        <dbReference type="ARBA" id="ARBA00004613"/>
    </source>
</evidence>
<feature type="domain" description="NID" evidence="11">
    <location>
        <begin position="258"/>
        <end position="345"/>
    </location>
</feature>
<keyword evidence="8" id="KW-0391">Immunity</keyword>
<evidence type="ECO:0000256" key="4">
    <source>
        <dbReference type="ARBA" id="ARBA00010081"/>
    </source>
</evidence>
<reference evidence="12" key="1">
    <citation type="submission" date="2025-08" db="UniProtKB">
        <authorList>
            <consortium name="Ensembl"/>
        </authorList>
    </citation>
    <scope>IDENTIFICATION</scope>
</reference>
<proteinExistence type="inferred from homology"/>
<keyword evidence="10" id="KW-0175">Coiled coil</keyword>
<name>A0A8C1VA97_CYPCA</name>
<keyword evidence="5" id="KW-0963">Cytoplasm</keyword>
<dbReference type="GO" id="GO:0005634">
    <property type="term" value="C:nucleus"/>
    <property type="evidence" value="ECO:0007669"/>
    <property type="project" value="UniProtKB-SubCell"/>
</dbReference>
<evidence type="ECO:0000256" key="2">
    <source>
        <dbReference type="ARBA" id="ARBA00004496"/>
    </source>
</evidence>
<evidence type="ECO:0000256" key="10">
    <source>
        <dbReference type="SAM" id="Coils"/>
    </source>
</evidence>
<organism evidence="12 13">
    <name type="scientific">Cyprinus carpio</name>
    <name type="common">Common carp</name>
    <dbReference type="NCBI Taxonomy" id="7962"/>
    <lineage>
        <taxon>Eukaryota</taxon>
        <taxon>Metazoa</taxon>
        <taxon>Chordata</taxon>
        <taxon>Craniata</taxon>
        <taxon>Vertebrata</taxon>
        <taxon>Euteleostomi</taxon>
        <taxon>Actinopterygii</taxon>
        <taxon>Neopterygii</taxon>
        <taxon>Teleostei</taxon>
        <taxon>Ostariophysi</taxon>
        <taxon>Cypriniformes</taxon>
        <taxon>Cyprinidae</taxon>
        <taxon>Cyprininae</taxon>
        <taxon>Cyprinus</taxon>
    </lineage>
</organism>
<evidence type="ECO:0000256" key="8">
    <source>
        <dbReference type="ARBA" id="ARBA00022859"/>
    </source>
</evidence>
<comment type="subcellular location">
    <subcellularLocation>
        <location evidence="2">Cytoplasm</location>
    </subcellularLocation>
    <subcellularLocation>
        <location evidence="1">Nucleus</location>
    </subcellularLocation>
    <subcellularLocation>
        <location evidence="3">Secreted</location>
    </subcellularLocation>
</comment>
<dbReference type="Pfam" id="PF07292">
    <property type="entry name" value="NID"/>
    <property type="match status" value="2"/>
</dbReference>
<dbReference type="GO" id="GO:0045087">
    <property type="term" value="P:innate immune response"/>
    <property type="evidence" value="ECO:0007669"/>
    <property type="project" value="UniProtKB-KW"/>
</dbReference>
<keyword evidence="7" id="KW-0399">Innate immunity</keyword>
<evidence type="ECO:0000256" key="9">
    <source>
        <dbReference type="ARBA" id="ARBA00023242"/>
    </source>
</evidence>
<dbReference type="Proteomes" id="UP000694700">
    <property type="component" value="Unplaced"/>
</dbReference>
<keyword evidence="6" id="KW-0964">Secreted</keyword>
<accession>A0A8C1VA97</accession>
<dbReference type="GO" id="GO:0005615">
    <property type="term" value="C:extracellular space"/>
    <property type="evidence" value="ECO:0007669"/>
    <property type="project" value="UniProtKB-ARBA"/>
</dbReference>
<dbReference type="GO" id="GO:0045088">
    <property type="term" value="P:regulation of innate immune response"/>
    <property type="evidence" value="ECO:0007669"/>
    <property type="project" value="UniProtKB-ARBA"/>
</dbReference>
<keyword evidence="9" id="KW-0539">Nucleus</keyword>
<protein>
    <submittedName>
        <fullName evidence="12">Interferon-induced protein 35</fullName>
    </submittedName>
</protein>
<evidence type="ECO:0000256" key="6">
    <source>
        <dbReference type="ARBA" id="ARBA00022525"/>
    </source>
</evidence>
<evidence type="ECO:0000259" key="11">
    <source>
        <dbReference type="Pfam" id="PF07292"/>
    </source>
</evidence>
<comment type="similarity">
    <text evidence="4">Belongs to the NMI family.</text>
</comment>
<dbReference type="CDD" id="cd12545">
    <property type="entry name" value="RRM_IN35"/>
    <property type="match status" value="1"/>
</dbReference>
<evidence type="ECO:0000313" key="12">
    <source>
        <dbReference type="Ensembl" id="ENSCCRP00015048921.1"/>
    </source>
</evidence>
<evidence type="ECO:0000256" key="1">
    <source>
        <dbReference type="ARBA" id="ARBA00004123"/>
    </source>
</evidence>
<feature type="domain" description="NID" evidence="11">
    <location>
        <begin position="160"/>
        <end position="247"/>
    </location>
</feature>
<evidence type="ECO:0000256" key="5">
    <source>
        <dbReference type="ARBA" id="ARBA00022490"/>
    </source>
</evidence>
<dbReference type="InterPro" id="IPR009909">
    <property type="entry name" value="Nmi/IFP35_dom"/>
</dbReference>